<protein>
    <submittedName>
        <fullName evidence="2">Uncharacterized protein LOC105431126</fullName>
    </submittedName>
</protein>
<dbReference type="GeneID" id="105431126"/>
<proteinExistence type="predicted"/>
<organism evidence="1 2">
    <name type="scientific">Pogonomyrmex barbatus</name>
    <name type="common">red harvester ant</name>
    <dbReference type="NCBI Taxonomy" id="144034"/>
    <lineage>
        <taxon>Eukaryota</taxon>
        <taxon>Metazoa</taxon>
        <taxon>Ecdysozoa</taxon>
        <taxon>Arthropoda</taxon>
        <taxon>Hexapoda</taxon>
        <taxon>Insecta</taxon>
        <taxon>Pterygota</taxon>
        <taxon>Neoptera</taxon>
        <taxon>Endopterygota</taxon>
        <taxon>Hymenoptera</taxon>
        <taxon>Apocrita</taxon>
        <taxon>Aculeata</taxon>
        <taxon>Formicoidea</taxon>
        <taxon>Formicidae</taxon>
        <taxon>Myrmicinae</taxon>
        <taxon>Pogonomyrmex</taxon>
    </lineage>
</organism>
<dbReference type="Proteomes" id="UP000504615">
    <property type="component" value="Unplaced"/>
</dbReference>
<accession>A0A6I9XE84</accession>
<dbReference type="KEGG" id="pbar:105431126"/>
<evidence type="ECO:0000313" key="2">
    <source>
        <dbReference type="RefSeq" id="XP_011643418.1"/>
    </source>
</evidence>
<reference evidence="2" key="1">
    <citation type="submission" date="2025-08" db="UniProtKB">
        <authorList>
            <consortium name="RefSeq"/>
        </authorList>
    </citation>
    <scope>IDENTIFICATION</scope>
</reference>
<dbReference type="RefSeq" id="XP_011643418.1">
    <property type="nucleotide sequence ID" value="XM_011645116.1"/>
</dbReference>
<sequence>MEGKRRNHNGFIVCRQWCIQPFSITRWQNGDPKRADENAFGNQSTILLEFRPEVLRKWLLNHFRTRKKSNERTIDAIRETEGIGRDFRIMCLKIGSKKRVRVPFGTLDAPF</sequence>
<dbReference type="AlphaFoldDB" id="A0A6I9XE84"/>
<keyword evidence="1" id="KW-1185">Reference proteome</keyword>
<evidence type="ECO:0000313" key="1">
    <source>
        <dbReference type="Proteomes" id="UP000504615"/>
    </source>
</evidence>
<name>A0A6I9XE84_9HYME</name>
<gene>
    <name evidence="2" type="primary">LOC105431126</name>
</gene>